<name>A0A1Y2K0J1_9PROT</name>
<proteinExistence type="predicted"/>
<dbReference type="STRING" id="1434232.MAIT1_01533"/>
<reference evidence="1 2" key="1">
    <citation type="journal article" date="2016" name="BMC Genomics">
        <title>Combined genomic and structural analyses of a cultured magnetotactic bacterium reveals its niche adaptation to a dynamic environment.</title>
        <authorList>
            <person name="Araujo A.C."/>
            <person name="Morillo V."/>
            <person name="Cypriano J."/>
            <person name="Teixeira L.C."/>
            <person name="Leao P."/>
            <person name="Lyra S."/>
            <person name="Almeida L.G."/>
            <person name="Bazylinski D.A."/>
            <person name="Vasconcellos A.T."/>
            <person name="Abreu F."/>
            <person name="Lins U."/>
        </authorList>
    </citation>
    <scope>NUCLEOTIDE SEQUENCE [LARGE SCALE GENOMIC DNA]</scope>
    <source>
        <strain evidence="1 2">IT-1</strain>
    </source>
</reference>
<comment type="caution">
    <text evidence="1">The sequence shown here is derived from an EMBL/GenBank/DDBJ whole genome shotgun (WGS) entry which is preliminary data.</text>
</comment>
<dbReference type="Proteomes" id="UP000194003">
    <property type="component" value="Unassembled WGS sequence"/>
</dbReference>
<protein>
    <submittedName>
        <fullName evidence="1">Uncharacterized protein</fullName>
    </submittedName>
</protein>
<gene>
    <name evidence="1" type="ORF">MAIT1_01533</name>
</gene>
<evidence type="ECO:0000313" key="1">
    <source>
        <dbReference type="EMBL" id="OSM01538.1"/>
    </source>
</evidence>
<keyword evidence="2" id="KW-1185">Reference proteome</keyword>
<evidence type="ECO:0000313" key="2">
    <source>
        <dbReference type="Proteomes" id="UP000194003"/>
    </source>
</evidence>
<organism evidence="1 2">
    <name type="scientific">Magnetofaba australis IT-1</name>
    <dbReference type="NCBI Taxonomy" id="1434232"/>
    <lineage>
        <taxon>Bacteria</taxon>
        <taxon>Pseudomonadati</taxon>
        <taxon>Pseudomonadota</taxon>
        <taxon>Magnetococcia</taxon>
        <taxon>Magnetococcales</taxon>
        <taxon>Magnetococcaceae</taxon>
        <taxon>Magnetofaba</taxon>
    </lineage>
</organism>
<dbReference type="EMBL" id="LVJN01000020">
    <property type="protein sequence ID" value="OSM01538.1"/>
    <property type="molecule type" value="Genomic_DNA"/>
</dbReference>
<dbReference type="AlphaFoldDB" id="A0A1Y2K0J1"/>
<accession>A0A1Y2K0J1</accession>
<sequence>MAIGAVAAVVVIFLLQWLTSPAPTLDPGLTERDSVLRNAQRVLLPTSYWNWKTESLDDQLAAAKAEFESKQAAYIAQAREQRAAIEAVRAKGASAEERAARKATLAENREKTTKLRDAARESELMVRALVKRTRQASQALNEARW</sequence>